<reference evidence="1" key="1">
    <citation type="submission" date="2020-07" db="EMBL/GenBank/DDBJ databases">
        <title>Genome sequence and genetic diversity analysis of an under-domesticated orphan crop, white fonio (Digitaria exilis).</title>
        <authorList>
            <person name="Bennetzen J.L."/>
            <person name="Chen S."/>
            <person name="Ma X."/>
            <person name="Wang X."/>
            <person name="Yssel A.E.J."/>
            <person name="Chaluvadi S.R."/>
            <person name="Johnson M."/>
            <person name="Gangashetty P."/>
            <person name="Hamidou F."/>
            <person name="Sanogo M.D."/>
            <person name="Zwaenepoel A."/>
            <person name="Wallace J."/>
            <person name="Van De Peer Y."/>
            <person name="Van Deynze A."/>
        </authorList>
    </citation>
    <scope>NUCLEOTIDE SEQUENCE</scope>
    <source>
        <tissue evidence="1">Leaves</tissue>
    </source>
</reference>
<dbReference type="EMBL" id="JACEFO010001739">
    <property type="protein sequence ID" value="KAF8713942.1"/>
    <property type="molecule type" value="Genomic_DNA"/>
</dbReference>
<evidence type="ECO:0000313" key="1">
    <source>
        <dbReference type="EMBL" id="KAF8713942.1"/>
    </source>
</evidence>
<dbReference type="OrthoDB" id="628792at2759"/>
<dbReference type="InterPro" id="IPR036047">
    <property type="entry name" value="F-box-like_dom_sf"/>
</dbReference>
<accession>A0A835EU63</accession>
<comment type="caution">
    <text evidence="1">The sequence shown here is derived from an EMBL/GenBank/DDBJ whole genome shotgun (WGS) entry which is preliminary data.</text>
</comment>
<organism evidence="1 2">
    <name type="scientific">Digitaria exilis</name>
    <dbReference type="NCBI Taxonomy" id="1010633"/>
    <lineage>
        <taxon>Eukaryota</taxon>
        <taxon>Viridiplantae</taxon>
        <taxon>Streptophyta</taxon>
        <taxon>Embryophyta</taxon>
        <taxon>Tracheophyta</taxon>
        <taxon>Spermatophyta</taxon>
        <taxon>Magnoliopsida</taxon>
        <taxon>Liliopsida</taxon>
        <taxon>Poales</taxon>
        <taxon>Poaceae</taxon>
        <taxon>PACMAD clade</taxon>
        <taxon>Panicoideae</taxon>
        <taxon>Panicodae</taxon>
        <taxon>Paniceae</taxon>
        <taxon>Anthephorinae</taxon>
        <taxon>Digitaria</taxon>
    </lineage>
</organism>
<dbReference type="Gene3D" id="1.20.1280.50">
    <property type="match status" value="1"/>
</dbReference>
<name>A0A835EU63_9POAL</name>
<proteinExistence type="predicted"/>
<gene>
    <name evidence="1" type="ORF">HU200_027925</name>
</gene>
<dbReference type="SUPFAM" id="SSF50965">
    <property type="entry name" value="Galactose oxidase, central domain"/>
    <property type="match status" value="1"/>
</dbReference>
<keyword evidence="2" id="KW-1185">Reference proteome</keyword>
<sequence length="372" mass="41088">MAEALTDDLVEEILLRLAPDDPASLVRAAAVCLRWRRVASTRSFRRGFARRHRKAPMLGFIANLRDGHEGDRYDYVARFVRATRFRPFCPERRHRRALDARHGRVLLTTVPWKPTLEVWDPVTGELRELPSMPQTVTSWNAAVVCAAHGACDHLDCRRGPFLVVLLDSGPEMMHLFVYSSETGAWSEPIFGPPSPTYGVEMVPTALVGNALYFLIDATESILKYDLAARSVSMIFMPTGFNSDFAALTTTEDGVLGFAKLEKSTVEDGGLLGSSRVKCELRLLSMHPGPDGYVTWAENGSIELGSLLNVDASSIESDYVAFAHGVGIFFVGTDDAWFSIDLKSGRVMEEDYGNGDTQSIVPYSSFYTPGSFS</sequence>
<dbReference type="SUPFAM" id="SSF81383">
    <property type="entry name" value="F-box domain"/>
    <property type="match status" value="1"/>
</dbReference>
<dbReference type="PANTHER" id="PTHR32133:SF386">
    <property type="entry name" value="F-BOX DOMAIN-CONTAINING PROTEIN"/>
    <property type="match status" value="1"/>
</dbReference>
<dbReference type="AlphaFoldDB" id="A0A835EU63"/>
<dbReference type="Proteomes" id="UP000636709">
    <property type="component" value="Unassembled WGS sequence"/>
</dbReference>
<evidence type="ECO:0008006" key="3">
    <source>
        <dbReference type="Google" id="ProtNLM"/>
    </source>
</evidence>
<dbReference type="InterPro" id="IPR011043">
    <property type="entry name" value="Gal_Oxase/kelch_b-propeller"/>
</dbReference>
<dbReference type="PANTHER" id="PTHR32133">
    <property type="entry name" value="OS07G0120400 PROTEIN"/>
    <property type="match status" value="1"/>
</dbReference>
<evidence type="ECO:0000313" key="2">
    <source>
        <dbReference type="Proteomes" id="UP000636709"/>
    </source>
</evidence>
<protein>
    <recommendedName>
        <fullName evidence="3">F-box domain-containing protein</fullName>
    </recommendedName>
</protein>